<evidence type="ECO:0000256" key="6">
    <source>
        <dbReference type="SAM" id="MobiDB-lite"/>
    </source>
</evidence>
<keyword evidence="4" id="KW-0677">Repeat</keyword>
<gene>
    <name evidence="7" type="primary">LOC117437806</name>
</gene>
<dbReference type="InterPro" id="IPR012952">
    <property type="entry name" value="BING4_C_dom"/>
</dbReference>
<dbReference type="InterPro" id="IPR001680">
    <property type="entry name" value="WD40_rpt"/>
</dbReference>
<dbReference type="Pfam" id="PF00400">
    <property type="entry name" value="WD40"/>
    <property type="match status" value="1"/>
</dbReference>
<reference evidence="7" key="2">
    <citation type="submission" date="2025-08" db="UniProtKB">
        <authorList>
            <consortium name="Ensembl"/>
        </authorList>
    </citation>
    <scope>IDENTIFICATION</scope>
</reference>
<dbReference type="GO" id="GO:0000462">
    <property type="term" value="P:maturation of SSU-rRNA from tricistronic rRNA transcript (SSU-rRNA, 5.8S rRNA, LSU-rRNA)"/>
    <property type="evidence" value="ECO:0007669"/>
    <property type="project" value="TreeGrafter"/>
</dbReference>
<dbReference type="PROSITE" id="PS50082">
    <property type="entry name" value="WD_REPEATS_2"/>
    <property type="match status" value="1"/>
</dbReference>
<dbReference type="InterPro" id="IPR040315">
    <property type="entry name" value="WDR46/Utp7"/>
</dbReference>
<evidence type="ECO:0000256" key="2">
    <source>
        <dbReference type="ARBA" id="ARBA00022552"/>
    </source>
</evidence>
<dbReference type="SMART" id="SM01033">
    <property type="entry name" value="BING4CT"/>
    <property type="match status" value="1"/>
</dbReference>
<name>A0A8V5GWP8_MELUD</name>
<feature type="region of interest" description="Disordered" evidence="6">
    <location>
        <begin position="495"/>
        <end position="561"/>
    </location>
</feature>
<dbReference type="GO" id="GO:0030686">
    <property type="term" value="C:90S preribosome"/>
    <property type="evidence" value="ECO:0007669"/>
    <property type="project" value="TreeGrafter"/>
</dbReference>
<dbReference type="PANTHER" id="PTHR14085:SF3">
    <property type="entry name" value="WD REPEAT-CONTAINING PROTEIN 46"/>
    <property type="match status" value="1"/>
</dbReference>
<feature type="compositionally biased region" description="Basic and acidic residues" evidence="6">
    <location>
        <begin position="535"/>
        <end position="545"/>
    </location>
</feature>
<dbReference type="Ensembl" id="ENSMUNT00000027797.1">
    <property type="protein sequence ID" value="ENSMUNP00000025007.1"/>
    <property type="gene ID" value="ENSMUNG00000021778.1"/>
</dbReference>
<dbReference type="PROSITE" id="PS00678">
    <property type="entry name" value="WD_REPEATS_1"/>
    <property type="match status" value="1"/>
</dbReference>
<proteinExistence type="predicted"/>
<dbReference type="PROSITE" id="PS50294">
    <property type="entry name" value="WD_REPEATS_REGION"/>
    <property type="match status" value="1"/>
</dbReference>
<reference evidence="7" key="3">
    <citation type="submission" date="2025-09" db="UniProtKB">
        <authorList>
            <consortium name="Ensembl"/>
        </authorList>
    </citation>
    <scope>IDENTIFICATION</scope>
</reference>
<dbReference type="Pfam" id="PF08149">
    <property type="entry name" value="BING4CT"/>
    <property type="match status" value="1"/>
</dbReference>
<dbReference type="SUPFAM" id="SSF50978">
    <property type="entry name" value="WD40 repeat-like"/>
    <property type="match status" value="1"/>
</dbReference>
<protein>
    <submittedName>
        <fullName evidence="7">Uncharacterized protein</fullName>
    </submittedName>
</protein>
<accession>A0A8V5GWP8</accession>
<feature type="compositionally biased region" description="Basic and acidic residues" evidence="6">
    <location>
        <begin position="95"/>
        <end position="104"/>
    </location>
</feature>
<keyword evidence="8" id="KW-1185">Reference proteome</keyword>
<evidence type="ECO:0000313" key="8">
    <source>
        <dbReference type="Proteomes" id="UP000694405"/>
    </source>
</evidence>
<dbReference type="FunFam" id="2.130.10.10:FF:000378">
    <property type="entry name" value="U3 small nucleolar RNA-associated protein 7"/>
    <property type="match status" value="1"/>
</dbReference>
<dbReference type="AlphaFoldDB" id="A0A8V5GWP8"/>
<dbReference type="Gene3D" id="2.130.10.10">
    <property type="entry name" value="YVTN repeat-like/Quinoprotein amine dehydrogenase"/>
    <property type="match status" value="1"/>
</dbReference>
<dbReference type="InterPro" id="IPR036322">
    <property type="entry name" value="WD40_repeat_dom_sf"/>
</dbReference>
<keyword evidence="2" id="KW-0698">rRNA processing</keyword>
<evidence type="ECO:0000313" key="7">
    <source>
        <dbReference type="Ensembl" id="ENSMUNP00000025007.1"/>
    </source>
</evidence>
<evidence type="ECO:0000256" key="1">
    <source>
        <dbReference type="ARBA" id="ARBA00004604"/>
    </source>
</evidence>
<organism evidence="7 8">
    <name type="scientific">Melopsittacus undulatus</name>
    <name type="common">Budgerigar</name>
    <name type="synonym">Psittacus undulatus</name>
    <dbReference type="NCBI Taxonomy" id="13146"/>
    <lineage>
        <taxon>Eukaryota</taxon>
        <taxon>Metazoa</taxon>
        <taxon>Chordata</taxon>
        <taxon>Craniata</taxon>
        <taxon>Vertebrata</taxon>
        <taxon>Euteleostomi</taxon>
        <taxon>Archelosauria</taxon>
        <taxon>Archosauria</taxon>
        <taxon>Dinosauria</taxon>
        <taxon>Saurischia</taxon>
        <taxon>Theropoda</taxon>
        <taxon>Coelurosauria</taxon>
        <taxon>Aves</taxon>
        <taxon>Neognathae</taxon>
        <taxon>Neoaves</taxon>
        <taxon>Telluraves</taxon>
        <taxon>Australaves</taxon>
        <taxon>Psittaciformes</taxon>
        <taxon>Psittaculidae</taxon>
        <taxon>Melopsittacus</taxon>
    </lineage>
</organism>
<dbReference type="InterPro" id="IPR015943">
    <property type="entry name" value="WD40/YVTN_repeat-like_dom_sf"/>
</dbReference>
<comment type="subcellular location">
    <subcellularLocation>
        <location evidence="1">Nucleus</location>
        <location evidence="1">Nucleolus</location>
    </subcellularLocation>
</comment>
<dbReference type="PANTHER" id="PTHR14085">
    <property type="entry name" value="WD-REPEAT PROTEIN BING4"/>
    <property type="match status" value="1"/>
</dbReference>
<dbReference type="InterPro" id="IPR019775">
    <property type="entry name" value="WD40_repeat_CS"/>
</dbReference>
<keyword evidence="3" id="KW-0853">WD repeat</keyword>
<feature type="region of interest" description="Disordered" evidence="6">
    <location>
        <begin position="1"/>
        <end position="104"/>
    </location>
</feature>
<reference evidence="7" key="1">
    <citation type="submission" date="2020-03" db="EMBL/GenBank/DDBJ databases">
        <title>Melopsittacus undulatus (budgerigar) genome, bMelUnd1, maternal haplotype with Z.</title>
        <authorList>
            <person name="Gedman G."/>
            <person name="Mountcastle J."/>
            <person name="Haase B."/>
            <person name="Formenti G."/>
            <person name="Wright T."/>
            <person name="Apodaca J."/>
            <person name="Pelan S."/>
            <person name="Chow W."/>
            <person name="Rhie A."/>
            <person name="Howe K."/>
            <person name="Fedrigo O."/>
            <person name="Jarvis E.D."/>
        </authorList>
    </citation>
    <scope>NUCLEOTIDE SEQUENCE [LARGE SCALE GENOMIC DNA]</scope>
</reference>
<dbReference type="OrthoDB" id="10251154at2759"/>
<evidence type="ECO:0000256" key="3">
    <source>
        <dbReference type="ARBA" id="ARBA00022574"/>
    </source>
</evidence>
<sequence>MAAASSSVSRRRRPRPGSASGSGALGPGRVHRRPEPGRVRGRDPRGRRAQAQKDPFPGPAALNPELVKRFRRGGGERAPRPRAPRLRRCLQSSAQREEAAAERAARTELMLPLEPGFLEPDPGQDSSTITQGDIVEAVDIASAAKHFELRLDQFGPYRIDYTRNGRHLLLGGRRGHVAALDWQTKQLQFEMNVMEQLNDVTWLHCESLLAVAQRRWLHVYDGQGLELSVLKSFPCILHLRFLPYHFLLAAASSRGLLQFLDVSVGQEVSVLSTHGGRPTTMEQNPSNAVLHVGHGNGTITLWSPSVQEPLVRMLSHRGAVRALAIDPSGTYMASAGLDRKVRLWDLRTYGALQDLVLPMGASHLDFSQRGLLAAACGDVVQVYKDIPKTLSPHPYLCHRPPGPTSALRFCPYEDVLGTGHAHGFTSILVPGAGEANWDALENNPYRSRKQRQEWEVKALLEKIPAELITLDPSLLGRMDTATLEQKREERIQRLGFDPQAKPKFKPRHRTKGSSGLRRKKKVAHEQQRAVIQKSVEQREQKRKEMGTPLTPKRGALERFKR</sequence>
<evidence type="ECO:0000256" key="5">
    <source>
        <dbReference type="ARBA" id="ARBA00023242"/>
    </source>
</evidence>
<dbReference type="SMART" id="SM00320">
    <property type="entry name" value="WD40"/>
    <property type="match status" value="3"/>
</dbReference>
<feature type="compositionally biased region" description="Basic and acidic residues" evidence="6">
    <location>
        <begin position="33"/>
        <end position="46"/>
    </location>
</feature>
<keyword evidence="5" id="KW-0539">Nucleus</keyword>
<evidence type="ECO:0000256" key="4">
    <source>
        <dbReference type="ARBA" id="ARBA00022737"/>
    </source>
</evidence>
<dbReference type="Proteomes" id="UP000694405">
    <property type="component" value="Chromosome 28"/>
</dbReference>
<dbReference type="GO" id="GO:0032040">
    <property type="term" value="C:small-subunit processome"/>
    <property type="evidence" value="ECO:0007669"/>
    <property type="project" value="TreeGrafter"/>
</dbReference>
<feature type="compositionally biased region" description="Basic residues" evidence="6">
    <location>
        <begin position="502"/>
        <end position="522"/>
    </location>
</feature>